<dbReference type="Gramene" id="TuG1812G0700001047.01.T01">
    <property type="protein sequence ID" value="TuG1812G0700001047.01.T01.cds379459"/>
    <property type="gene ID" value="TuG1812G0700001047.01"/>
</dbReference>
<accession>A0A8R7R0N2</accession>
<evidence type="ECO:0000313" key="1">
    <source>
        <dbReference type="EnsemblPlants" id="TuG1812G0700001047.01.T01.cds379459"/>
    </source>
</evidence>
<dbReference type="Proteomes" id="UP000015106">
    <property type="component" value="Chromosome 7"/>
</dbReference>
<dbReference type="EnsemblPlants" id="TuG1812G0700001047.01.T01">
    <property type="protein sequence ID" value="TuG1812G0700001047.01.T01.cds379459"/>
    <property type="gene ID" value="TuG1812G0700001047.01"/>
</dbReference>
<dbReference type="AlphaFoldDB" id="A0A8R7R0N2"/>
<reference evidence="1" key="3">
    <citation type="submission" date="2022-06" db="UniProtKB">
        <authorList>
            <consortium name="EnsemblPlants"/>
        </authorList>
    </citation>
    <scope>IDENTIFICATION</scope>
</reference>
<proteinExistence type="predicted"/>
<organism evidence="1 2">
    <name type="scientific">Triticum urartu</name>
    <name type="common">Red wild einkorn</name>
    <name type="synonym">Crithodium urartu</name>
    <dbReference type="NCBI Taxonomy" id="4572"/>
    <lineage>
        <taxon>Eukaryota</taxon>
        <taxon>Viridiplantae</taxon>
        <taxon>Streptophyta</taxon>
        <taxon>Embryophyta</taxon>
        <taxon>Tracheophyta</taxon>
        <taxon>Spermatophyta</taxon>
        <taxon>Magnoliopsida</taxon>
        <taxon>Liliopsida</taxon>
        <taxon>Poales</taxon>
        <taxon>Poaceae</taxon>
        <taxon>BOP clade</taxon>
        <taxon>Pooideae</taxon>
        <taxon>Triticodae</taxon>
        <taxon>Triticeae</taxon>
        <taxon>Triticinae</taxon>
        <taxon>Triticum</taxon>
    </lineage>
</organism>
<protein>
    <submittedName>
        <fullName evidence="1">Uncharacterized protein</fullName>
    </submittedName>
</protein>
<evidence type="ECO:0000313" key="2">
    <source>
        <dbReference type="Proteomes" id="UP000015106"/>
    </source>
</evidence>
<sequence>AASHPSDPVNPCRPLPSPVAIVVPRRWSISLTEPCLPVPWSTPPTGGHPNCARTRRGLTSTHLATFVPSPGSPPPPRAAVRKDAAASPWYLHLHFLGALLTGS</sequence>
<name>A0A8R7R0N2_TRIUA</name>
<reference evidence="2" key="1">
    <citation type="journal article" date="2013" name="Nature">
        <title>Draft genome of the wheat A-genome progenitor Triticum urartu.</title>
        <authorList>
            <person name="Ling H.Q."/>
            <person name="Zhao S."/>
            <person name="Liu D."/>
            <person name="Wang J."/>
            <person name="Sun H."/>
            <person name="Zhang C."/>
            <person name="Fan H."/>
            <person name="Li D."/>
            <person name="Dong L."/>
            <person name="Tao Y."/>
            <person name="Gao C."/>
            <person name="Wu H."/>
            <person name="Li Y."/>
            <person name="Cui Y."/>
            <person name="Guo X."/>
            <person name="Zheng S."/>
            <person name="Wang B."/>
            <person name="Yu K."/>
            <person name="Liang Q."/>
            <person name="Yang W."/>
            <person name="Lou X."/>
            <person name="Chen J."/>
            <person name="Feng M."/>
            <person name="Jian J."/>
            <person name="Zhang X."/>
            <person name="Luo G."/>
            <person name="Jiang Y."/>
            <person name="Liu J."/>
            <person name="Wang Z."/>
            <person name="Sha Y."/>
            <person name="Zhang B."/>
            <person name="Wu H."/>
            <person name="Tang D."/>
            <person name="Shen Q."/>
            <person name="Xue P."/>
            <person name="Zou S."/>
            <person name="Wang X."/>
            <person name="Liu X."/>
            <person name="Wang F."/>
            <person name="Yang Y."/>
            <person name="An X."/>
            <person name="Dong Z."/>
            <person name="Zhang K."/>
            <person name="Zhang X."/>
            <person name="Luo M.C."/>
            <person name="Dvorak J."/>
            <person name="Tong Y."/>
            <person name="Wang J."/>
            <person name="Yang H."/>
            <person name="Li Z."/>
            <person name="Wang D."/>
            <person name="Zhang A."/>
            <person name="Wang J."/>
        </authorList>
    </citation>
    <scope>NUCLEOTIDE SEQUENCE</scope>
    <source>
        <strain evidence="2">cv. G1812</strain>
    </source>
</reference>
<keyword evidence="2" id="KW-1185">Reference proteome</keyword>
<reference evidence="1" key="2">
    <citation type="submission" date="2018-03" db="EMBL/GenBank/DDBJ databases">
        <title>The Triticum urartu genome reveals the dynamic nature of wheat genome evolution.</title>
        <authorList>
            <person name="Ling H."/>
            <person name="Ma B."/>
            <person name="Shi X."/>
            <person name="Liu H."/>
            <person name="Dong L."/>
            <person name="Sun H."/>
            <person name="Cao Y."/>
            <person name="Gao Q."/>
            <person name="Zheng S."/>
            <person name="Li Y."/>
            <person name="Yu Y."/>
            <person name="Du H."/>
            <person name="Qi M."/>
            <person name="Li Y."/>
            <person name="Yu H."/>
            <person name="Cui Y."/>
            <person name="Wang N."/>
            <person name="Chen C."/>
            <person name="Wu H."/>
            <person name="Zhao Y."/>
            <person name="Zhang J."/>
            <person name="Li Y."/>
            <person name="Zhou W."/>
            <person name="Zhang B."/>
            <person name="Hu W."/>
            <person name="Eijk M."/>
            <person name="Tang J."/>
            <person name="Witsenboer H."/>
            <person name="Zhao S."/>
            <person name="Li Z."/>
            <person name="Zhang A."/>
            <person name="Wang D."/>
            <person name="Liang C."/>
        </authorList>
    </citation>
    <scope>NUCLEOTIDE SEQUENCE [LARGE SCALE GENOMIC DNA]</scope>
    <source>
        <strain evidence="1">cv. G1812</strain>
    </source>
</reference>